<evidence type="ECO:0000256" key="1">
    <source>
        <dbReference type="ARBA" id="ARBA00001947"/>
    </source>
</evidence>
<dbReference type="KEGG" id="obg:Verru16b_02428"/>
<dbReference type="GO" id="GO:0006364">
    <property type="term" value="P:rRNA processing"/>
    <property type="evidence" value="ECO:0007669"/>
    <property type="project" value="InterPro"/>
</dbReference>
<keyword evidence="9" id="KW-1185">Reference proteome</keyword>
<keyword evidence="8" id="KW-0346">Stress response</keyword>
<dbReference type="Proteomes" id="UP000095228">
    <property type="component" value="Chromosome"/>
</dbReference>
<keyword evidence="5" id="KW-0255">Endonuclease</keyword>
<keyword evidence="6" id="KW-0378">Hydrolase</keyword>
<evidence type="ECO:0000256" key="2">
    <source>
        <dbReference type="ARBA" id="ARBA00010875"/>
    </source>
</evidence>
<dbReference type="SUPFAM" id="SSF55486">
    <property type="entry name" value="Metalloproteases ('zincins'), catalytic domain"/>
    <property type="match status" value="1"/>
</dbReference>
<dbReference type="Gene3D" id="3.40.390.30">
    <property type="entry name" value="Metalloproteases ('zincins'), catalytic domain"/>
    <property type="match status" value="1"/>
</dbReference>
<dbReference type="EMBL" id="CP016094">
    <property type="protein sequence ID" value="AOS45347.1"/>
    <property type="molecule type" value="Genomic_DNA"/>
</dbReference>
<dbReference type="GO" id="GO:0046872">
    <property type="term" value="F:metal ion binding"/>
    <property type="evidence" value="ECO:0007669"/>
    <property type="project" value="UniProtKB-KW"/>
</dbReference>
<evidence type="ECO:0000256" key="4">
    <source>
        <dbReference type="ARBA" id="ARBA00022723"/>
    </source>
</evidence>
<proteinExistence type="inferred from homology"/>
<gene>
    <name evidence="8" type="ORF">Verru16b_02428</name>
</gene>
<evidence type="ECO:0000256" key="7">
    <source>
        <dbReference type="ARBA" id="ARBA00022833"/>
    </source>
</evidence>
<evidence type="ECO:0000313" key="8">
    <source>
        <dbReference type="EMBL" id="AOS45347.1"/>
    </source>
</evidence>
<comment type="cofactor">
    <cofactor evidence="1">
        <name>Zn(2+)</name>
        <dbReference type="ChEBI" id="CHEBI:29105"/>
    </cofactor>
</comment>
<sequence length="107" mass="11448">MGDPTATDVITFEGDPLAELAGEICLSADTAWSFVGAHLARARGRAPAASLQNAFATELTLYLVHGWLHLAGYDDLQPAKKRRMRAAEARAMKLLLSAGAVPAFRLL</sequence>
<keyword evidence="7" id="KW-0862">Zinc</keyword>
<protein>
    <submittedName>
        <fullName evidence="8">Metal-binding heat shock protein</fullName>
    </submittedName>
</protein>
<evidence type="ECO:0000256" key="5">
    <source>
        <dbReference type="ARBA" id="ARBA00022759"/>
    </source>
</evidence>
<accession>A0A1D8AWT3</accession>
<dbReference type="STRING" id="1838286.Verru16b_02428"/>
<dbReference type="GO" id="GO:0004519">
    <property type="term" value="F:endonuclease activity"/>
    <property type="evidence" value="ECO:0007669"/>
    <property type="project" value="UniProtKB-KW"/>
</dbReference>
<evidence type="ECO:0000256" key="3">
    <source>
        <dbReference type="ARBA" id="ARBA00022722"/>
    </source>
</evidence>
<keyword evidence="3" id="KW-0540">Nuclease</keyword>
<name>A0A1D8AWT3_9BACT</name>
<dbReference type="NCBIfam" id="TIGR00043">
    <property type="entry name" value="rRNA maturation RNase YbeY"/>
    <property type="match status" value="1"/>
</dbReference>
<dbReference type="Pfam" id="PF02130">
    <property type="entry name" value="YbeY"/>
    <property type="match status" value="1"/>
</dbReference>
<reference evidence="8 9" key="1">
    <citation type="submission" date="2016-06" db="EMBL/GenBank/DDBJ databases">
        <title>Three novel species with peptidoglycan cell walls form the new genus Lacunisphaera gen. nov. in the family Opitutaceae of the verrucomicrobial subdivision 4.</title>
        <authorList>
            <person name="Rast P."/>
            <person name="Gloeckner I."/>
            <person name="Jogler M."/>
            <person name="Boedeker C."/>
            <person name="Jeske O."/>
            <person name="Wiegand S."/>
            <person name="Reinhardt R."/>
            <person name="Schumann P."/>
            <person name="Rohde M."/>
            <person name="Spring S."/>
            <person name="Gloeckner F.O."/>
            <person name="Jogler C."/>
        </authorList>
    </citation>
    <scope>NUCLEOTIDE SEQUENCE [LARGE SCALE GENOMIC DNA]</scope>
    <source>
        <strain evidence="8 9">IG16b</strain>
    </source>
</reference>
<evidence type="ECO:0000313" key="9">
    <source>
        <dbReference type="Proteomes" id="UP000095228"/>
    </source>
</evidence>
<evidence type="ECO:0000256" key="6">
    <source>
        <dbReference type="ARBA" id="ARBA00022801"/>
    </source>
</evidence>
<dbReference type="InterPro" id="IPR020549">
    <property type="entry name" value="YbeY_CS"/>
</dbReference>
<comment type="similarity">
    <text evidence="2">Belongs to the endoribonuclease YbeY family.</text>
</comment>
<keyword evidence="4" id="KW-0479">Metal-binding</keyword>
<dbReference type="RefSeq" id="WP_237023409.1">
    <property type="nucleotide sequence ID" value="NZ_CP016094.1"/>
</dbReference>
<dbReference type="InterPro" id="IPR002036">
    <property type="entry name" value="YbeY"/>
</dbReference>
<organism evidence="8 9">
    <name type="scientific">Lacunisphaera limnophila</name>
    <dbReference type="NCBI Taxonomy" id="1838286"/>
    <lineage>
        <taxon>Bacteria</taxon>
        <taxon>Pseudomonadati</taxon>
        <taxon>Verrucomicrobiota</taxon>
        <taxon>Opitutia</taxon>
        <taxon>Opitutales</taxon>
        <taxon>Opitutaceae</taxon>
        <taxon>Lacunisphaera</taxon>
    </lineage>
</organism>
<dbReference type="PATRIC" id="fig|1838286.3.peg.2439"/>
<dbReference type="GO" id="GO:0004222">
    <property type="term" value="F:metalloendopeptidase activity"/>
    <property type="evidence" value="ECO:0007669"/>
    <property type="project" value="InterPro"/>
</dbReference>
<dbReference type="PROSITE" id="PS01306">
    <property type="entry name" value="UPF0054"/>
    <property type="match status" value="1"/>
</dbReference>
<dbReference type="AlphaFoldDB" id="A0A1D8AWT3"/>
<dbReference type="InterPro" id="IPR023091">
    <property type="entry name" value="MetalPrtase_cat_dom_sf_prd"/>
</dbReference>